<dbReference type="GeneID" id="42865762"/>
<proteinExistence type="predicted"/>
<dbReference type="EMBL" id="ABYS02000001">
    <property type="protein sequence ID" value="EEP21975.1"/>
    <property type="molecule type" value="Genomic_DNA"/>
</dbReference>
<dbReference type="InterPro" id="IPR013783">
    <property type="entry name" value="Ig-like_fold"/>
</dbReference>
<protein>
    <submittedName>
        <fullName evidence="4">LPXTG-motif cell wall anchor domain protein</fullName>
    </submittedName>
</protein>
<dbReference type="RefSeq" id="WP_003825064.1">
    <property type="nucleotide sequence ID" value="NZ_AP012322.1"/>
</dbReference>
<evidence type="ECO:0000313" key="5">
    <source>
        <dbReference type="Proteomes" id="UP000006408"/>
    </source>
</evidence>
<dbReference type="SUPFAM" id="SSF49373">
    <property type="entry name" value="Invasin/intimin cell-adhesion fragments"/>
    <property type="match status" value="1"/>
</dbReference>
<keyword evidence="5" id="KW-1185">Reference proteome</keyword>
<feature type="transmembrane region" description="Helical" evidence="2">
    <location>
        <begin position="1307"/>
        <end position="1326"/>
    </location>
</feature>
<dbReference type="KEGG" id="bang:BBAG_1443"/>
<keyword evidence="2" id="KW-0812">Transmembrane</keyword>
<evidence type="ECO:0000313" key="4">
    <source>
        <dbReference type="EMBL" id="EEP21975.1"/>
    </source>
</evidence>
<dbReference type="Gene3D" id="2.60.40.1080">
    <property type="match status" value="1"/>
</dbReference>
<feature type="domain" description="BIG2" evidence="3">
    <location>
        <begin position="744"/>
        <end position="832"/>
    </location>
</feature>
<sequence>MRHQVERLKHVALKHGVKPARVLTATLVAVGMMATAAISFVLPTTSANADDSYGDGKVFVPSSITMGDSGASTNDIDTGLATFVGRDFYVGKPKSGDTQSLNENSIDGSWAAEMEGQTFIRGRYMQRAQKGFFTIGTVAFGAQYLPSNDSTIIAVEGTHSAFDSNVQSIVQAWNSTANGITQQQGAGVQQTDRGNKGKTDFGTKLAGPMTKLWGTSSSDGTIKKQSIYKYGFNGVKDLAASWGQADFSDVKDGQGNAIDKYGTKVSTDSETLKRMPANGTVTFADAPAQNNYERRKYDYDKYDAFAKNESEKNAGKPIWKNNTYGETSFSTYKVNMNFQSGDERLAVFNGDGTSSMQIFEINASALTSDKGLDFWFRNIPDNASVLVNVVDDTTGAKTPITMRTGWRFWWGGSNASDPISAGATEISNGYVTGDTNSALYSKVAQKIMWNFADSSSVTVKGGKASNVTVSRLHADKADWWYAQTKSISNSSVDDDPSADLLGSIMVPNGSFESHVTTNGRVYVGEDFCMYNPTQAKHNGSSINSASIIDMDQERHNFPWGGQFNAQGVRIQWNKVDESGNALAGTTWAVYGSKSDAMNNKNVLLTVTDNGAGDADPRAGTIQPMVDLTANATYYLKETASVSGYTLNTNIYRILAGDAGKTYSTIDKVYDANSDITTDTGKNLLSNGAVVNKATGSSLEWSKVDADDTNTRLAGSTWNLTKYTDENRTNAESGWPKSIHDTTVAVTGVSIVGSDGTVYANGQDVGDKAVNNVFTLSATVTPSGAPSGVVWTSSNDYYATVDAGSGIVTPKSNSGDESVTIMACSTSNTQVCSSVKFKVTGATAAKVTVSPSAATVVEGKTTQLTATVNPQQDVTWSSNNELVAKVDQSGLVKGVGAGTATITASTADGASASAEITVTSAQKYLTLYFDSSYQGTWSASNVQVYYRTKSNAWVAQSMIQMSGSCGQYAYAQIPMDNINVSSQFGFRHLDGSEWYGPGNANVPKSDGNFKFTSEAILPENVTISAGPNYSDTAPNGCAVSASTRSAKSSKAVRKAAKVATQASGTSRAANAAQDELKDEDTDPGAFRISNLADGYYVLKETGEPNGFDIGGEYTITIKNGQATWDPAKTGNKLPNNRKTGMVTWNKVDKTDGTKLLGGSEWKLTRTKSFSWANGKASYKENNQELATIEDCVNGENGVSDCSTQSGQYVDLNGEKGKFKLQGLAWGEYQLVETKAPDGFNLDSTPHTFRIGPAEGSDVTGKWYTSSSFKTDSTGVYNANTAFTVNGGSITNTPGVVLPGTGGEGLNKMYAAGFLAVAIAVAGLALSLRRRQ</sequence>
<dbReference type="SMART" id="SM00635">
    <property type="entry name" value="BID_2"/>
    <property type="match status" value="2"/>
</dbReference>
<dbReference type="GO" id="GO:0005975">
    <property type="term" value="P:carbohydrate metabolic process"/>
    <property type="evidence" value="ECO:0007669"/>
    <property type="project" value="UniProtKB-ARBA"/>
</dbReference>
<evidence type="ECO:0000259" key="3">
    <source>
        <dbReference type="SMART" id="SM00635"/>
    </source>
</evidence>
<organism evidence="4 5">
    <name type="scientific">Bifidobacterium angulatum DSM 20098 = JCM 7096</name>
    <dbReference type="NCBI Taxonomy" id="518635"/>
    <lineage>
        <taxon>Bacteria</taxon>
        <taxon>Bacillati</taxon>
        <taxon>Actinomycetota</taxon>
        <taxon>Actinomycetes</taxon>
        <taxon>Bifidobacteriales</taxon>
        <taxon>Bifidobacteriaceae</taxon>
        <taxon>Bifidobacterium</taxon>
    </lineage>
</organism>
<name>C4FCR7_9BIFI</name>
<reference evidence="4" key="1">
    <citation type="submission" date="2009-04" db="EMBL/GenBank/DDBJ databases">
        <authorList>
            <person name="Weinstock G."/>
            <person name="Sodergren E."/>
            <person name="Clifton S."/>
            <person name="Fulton L."/>
            <person name="Fulton B."/>
            <person name="Courtney L."/>
            <person name="Fronick C."/>
            <person name="Harrison M."/>
            <person name="Strong C."/>
            <person name="Farmer C."/>
            <person name="Delahaunty K."/>
            <person name="Markovic C."/>
            <person name="Hall O."/>
            <person name="Minx P."/>
            <person name="Tomlinson C."/>
            <person name="Mitreva M."/>
            <person name="Nelson J."/>
            <person name="Hou S."/>
            <person name="Wollam A."/>
            <person name="Pepin K.H."/>
            <person name="Johnson M."/>
            <person name="Bhonagiri V."/>
            <person name="Nash W.E."/>
            <person name="Warren W."/>
            <person name="Chinwalla A."/>
            <person name="Mardis E.R."/>
            <person name="Wilson R.K."/>
        </authorList>
    </citation>
    <scope>NUCLEOTIDE SEQUENCE [LARGE SCALE GENOMIC DNA]</scope>
    <source>
        <strain evidence="4">DSM 20098</strain>
    </source>
</reference>
<dbReference type="InterPro" id="IPR041033">
    <property type="entry name" value="SpaA_PFL_dom_1"/>
</dbReference>
<comment type="caution">
    <text evidence="4">The sequence shown here is derived from an EMBL/GenBank/DDBJ whole genome shotgun (WGS) entry which is preliminary data.</text>
</comment>
<dbReference type="HOGENOM" id="CLU_250335_0_0_11"/>
<dbReference type="eggNOG" id="COG4932">
    <property type="taxonomic scope" value="Bacteria"/>
</dbReference>
<feature type="transmembrane region" description="Helical" evidence="2">
    <location>
        <begin position="20"/>
        <end position="42"/>
    </location>
</feature>
<evidence type="ECO:0000256" key="1">
    <source>
        <dbReference type="SAM" id="MobiDB-lite"/>
    </source>
</evidence>
<gene>
    <name evidence="4" type="ORF">BIFANG_02093</name>
</gene>
<dbReference type="PATRIC" id="fig|518635.17.peg.1523"/>
<dbReference type="Pfam" id="PF17802">
    <property type="entry name" value="SpaA"/>
    <property type="match status" value="2"/>
</dbReference>
<dbReference type="InterPro" id="IPR008964">
    <property type="entry name" value="Invasin/intimin_cell_adhesion"/>
</dbReference>
<dbReference type="InterPro" id="IPR003343">
    <property type="entry name" value="Big_2"/>
</dbReference>
<dbReference type="eggNOG" id="COG5492">
    <property type="taxonomic scope" value="Bacteria"/>
</dbReference>
<keyword evidence="2" id="KW-1133">Transmembrane helix</keyword>
<feature type="region of interest" description="Disordered" evidence="1">
    <location>
        <begin position="1058"/>
        <end position="1082"/>
    </location>
</feature>
<dbReference type="Gene3D" id="2.60.40.10">
    <property type="entry name" value="Immunoglobulins"/>
    <property type="match status" value="3"/>
</dbReference>
<keyword evidence="2" id="KW-0472">Membrane</keyword>
<dbReference type="Pfam" id="PF02368">
    <property type="entry name" value="Big_2"/>
    <property type="match status" value="1"/>
</dbReference>
<feature type="domain" description="BIG2" evidence="3">
    <location>
        <begin position="842"/>
        <end position="914"/>
    </location>
</feature>
<dbReference type="Proteomes" id="UP000006408">
    <property type="component" value="Unassembled WGS sequence"/>
</dbReference>
<evidence type="ECO:0000256" key="2">
    <source>
        <dbReference type="SAM" id="Phobius"/>
    </source>
</evidence>
<accession>C4FCR7</accession>